<dbReference type="EMBL" id="BAABME010004121">
    <property type="protein sequence ID" value="GAA0161236.1"/>
    <property type="molecule type" value="Genomic_DNA"/>
</dbReference>
<reference evidence="1 2" key="1">
    <citation type="submission" date="2024-01" db="EMBL/GenBank/DDBJ databases">
        <title>The complete chloroplast genome sequence of Lithospermum erythrorhizon: insights into the phylogenetic relationship among Boraginaceae species and the maternal lineages of purple gromwells.</title>
        <authorList>
            <person name="Okada T."/>
            <person name="Watanabe K."/>
        </authorList>
    </citation>
    <scope>NUCLEOTIDE SEQUENCE [LARGE SCALE GENOMIC DNA]</scope>
</reference>
<gene>
    <name evidence="1" type="ORF">LIER_17596</name>
</gene>
<dbReference type="CDD" id="cd09272">
    <property type="entry name" value="RNase_HI_RT_Ty1"/>
    <property type="match status" value="1"/>
</dbReference>
<keyword evidence="2" id="KW-1185">Reference proteome</keyword>
<name>A0AAV3QDB1_LITER</name>
<protein>
    <recommendedName>
        <fullName evidence="3">Copia protein</fullName>
    </recommendedName>
</protein>
<evidence type="ECO:0000313" key="1">
    <source>
        <dbReference type="EMBL" id="GAA0161236.1"/>
    </source>
</evidence>
<comment type="caution">
    <text evidence="1">The sequence shown here is derived from an EMBL/GenBank/DDBJ whole genome shotgun (WGS) entry which is preliminary data.</text>
</comment>
<evidence type="ECO:0008006" key="3">
    <source>
        <dbReference type="Google" id="ProtNLM"/>
    </source>
</evidence>
<organism evidence="1 2">
    <name type="scientific">Lithospermum erythrorhizon</name>
    <name type="common">Purple gromwell</name>
    <name type="synonym">Lithospermum officinale var. erythrorhizon</name>
    <dbReference type="NCBI Taxonomy" id="34254"/>
    <lineage>
        <taxon>Eukaryota</taxon>
        <taxon>Viridiplantae</taxon>
        <taxon>Streptophyta</taxon>
        <taxon>Embryophyta</taxon>
        <taxon>Tracheophyta</taxon>
        <taxon>Spermatophyta</taxon>
        <taxon>Magnoliopsida</taxon>
        <taxon>eudicotyledons</taxon>
        <taxon>Gunneridae</taxon>
        <taxon>Pentapetalae</taxon>
        <taxon>asterids</taxon>
        <taxon>lamiids</taxon>
        <taxon>Boraginales</taxon>
        <taxon>Boraginaceae</taxon>
        <taxon>Boraginoideae</taxon>
        <taxon>Lithospermeae</taxon>
        <taxon>Lithospermum</taxon>
    </lineage>
</organism>
<proteinExistence type="predicted"/>
<dbReference type="Proteomes" id="UP001454036">
    <property type="component" value="Unassembled WGS sequence"/>
</dbReference>
<sequence>MSEPVQLSIQLKCDSKSAIQIIENPVFHERTKHIELDFHSIRDHYKTGFVAPIFVPSRDQLASSPLFLKMSFTLAPF</sequence>
<evidence type="ECO:0000313" key="2">
    <source>
        <dbReference type="Proteomes" id="UP001454036"/>
    </source>
</evidence>
<dbReference type="AlphaFoldDB" id="A0AAV3QDB1"/>
<accession>A0AAV3QDB1</accession>